<comment type="subcellular location">
    <subcellularLocation>
        <location evidence="1">Golgi apparatus</location>
    </subcellularLocation>
</comment>
<evidence type="ECO:0000313" key="6">
    <source>
        <dbReference type="Proteomes" id="UP001165740"/>
    </source>
</evidence>
<dbReference type="GO" id="GO:0005794">
    <property type="term" value="C:Golgi apparatus"/>
    <property type="evidence" value="ECO:0007669"/>
    <property type="project" value="UniProtKB-SubCell"/>
</dbReference>
<evidence type="ECO:0000256" key="3">
    <source>
        <dbReference type="ARBA" id="ARBA00023034"/>
    </source>
</evidence>
<evidence type="ECO:0000256" key="2">
    <source>
        <dbReference type="ARBA" id="ARBA00010298"/>
    </source>
</evidence>
<dbReference type="RefSeq" id="XP_055878637.1">
    <property type="nucleotide sequence ID" value="XM_056022662.1"/>
</dbReference>
<dbReference type="RefSeq" id="XP_055878616.1">
    <property type="nucleotide sequence ID" value="XM_056022641.1"/>
</dbReference>
<dbReference type="RefSeq" id="XP_055878631.1">
    <property type="nucleotide sequence ID" value="XM_056022656.1"/>
</dbReference>
<protein>
    <submittedName>
        <fullName evidence="7 8">Protein PRRC1-A-like</fullName>
    </submittedName>
</protein>
<sequence>MMEEANDEQPEMVSLEEAVQAEKEAIQVIASSIPPATSPQVSKSLAAPAPLPAFLSLGSGDSSTTATSTTVASSKPSLPQPSLPSTPHSTAPSIPQSSSAVGQLPKAPESPQISHDQKLKSSSGPDAQSLLVSTTASVGQSLFGWISNNSLVNRVVEKTKSSMESVITTLDPGMKELIYSGGDISIIVASSKDNKVIPVREAFQKVFGKATVTGKESQTNTAAQPVGFTAGSKGAEERISYLLRSGAVLDGQTIIAVEGFIVELLPDRWFELSCLVLKDTSHGIDLQTFSQPTPIPTEYVLTAQDKTSTDYPLRWAGLSVTIGEVIETAQPHIGHADWQMVLSGVSRSQSLFLAAQSLAYMYKQQLPTSFVS</sequence>
<dbReference type="OrthoDB" id="4968544at2759"/>
<evidence type="ECO:0000313" key="8">
    <source>
        <dbReference type="RefSeq" id="XP_055878624.1"/>
    </source>
</evidence>
<gene>
    <name evidence="7 8 9 10" type="primary">LOC106053834</name>
</gene>
<feature type="compositionally biased region" description="Low complexity" evidence="4">
    <location>
        <begin position="51"/>
        <end position="77"/>
    </location>
</feature>
<name>A0A9W2ZUA2_BIOGL</name>
<dbReference type="PANTHER" id="PTHR23276">
    <property type="entry name" value="PROTEIN PRRC1"/>
    <property type="match status" value="1"/>
</dbReference>
<keyword evidence="3" id="KW-0333">Golgi apparatus</keyword>
<dbReference type="GeneID" id="106053834"/>
<evidence type="ECO:0000256" key="4">
    <source>
        <dbReference type="SAM" id="MobiDB-lite"/>
    </source>
</evidence>
<feature type="compositionally biased region" description="Polar residues" evidence="4">
    <location>
        <begin position="91"/>
        <end position="101"/>
    </location>
</feature>
<dbReference type="InterPro" id="IPR026533">
    <property type="entry name" value="NTPase/PRRC1"/>
</dbReference>
<feature type="region of interest" description="Disordered" evidence="4">
    <location>
        <begin position="51"/>
        <end position="126"/>
    </location>
</feature>
<dbReference type="SUPFAM" id="SSF52972">
    <property type="entry name" value="ITPase-like"/>
    <property type="match status" value="1"/>
</dbReference>
<dbReference type="RefSeq" id="XP_055878624.1">
    <property type="nucleotide sequence ID" value="XM_056022649.1"/>
</dbReference>
<feature type="domain" description="Non-canonical purine NTP phosphatase/PRRC1" evidence="5">
    <location>
        <begin position="190"/>
        <end position="300"/>
    </location>
</feature>
<reference evidence="7 8" key="1">
    <citation type="submission" date="2025-04" db="UniProtKB">
        <authorList>
            <consortium name="RefSeq"/>
        </authorList>
    </citation>
    <scope>IDENTIFICATION</scope>
</reference>
<dbReference type="FunFam" id="3.90.950.10:FF:000017">
    <property type="entry name" value="Protein PRRC1-B"/>
    <property type="match status" value="1"/>
</dbReference>
<evidence type="ECO:0000313" key="9">
    <source>
        <dbReference type="RefSeq" id="XP_055878631.1"/>
    </source>
</evidence>
<dbReference type="Proteomes" id="UP001165740">
    <property type="component" value="Chromosome 1"/>
</dbReference>
<keyword evidence="6" id="KW-1185">Reference proteome</keyword>
<dbReference type="GO" id="GO:0034237">
    <property type="term" value="F:protein kinase A regulatory subunit binding"/>
    <property type="evidence" value="ECO:0007669"/>
    <property type="project" value="TreeGrafter"/>
</dbReference>
<proteinExistence type="inferred from homology"/>
<dbReference type="AlphaFoldDB" id="A0A9W2ZUA2"/>
<dbReference type="Pfam" id="PF01931">
    <property type="entry name" value="NTPase_I-T"/>
    <property type="match status" value="1"/>
</dbReference>
<evidence type="ECO:0000313" key="10">
    <source>
        <dbReference type="RefSeq" id="XP_055878637.1"/>
    </source>
</evidence>
<dbReference type="InterPro" id="IPR029001">
    <property type="entry name" value="ITPase-like_fam"/>
</dbReference>
<dbReference type="OMA" id="HNEWHHA"/>
<evidence type="ECO:0000313" key="7">
    <source>
        <dbReference type="RefSeq" id="XP_055878616.1"/>
    </source>
</evidence>
<dbReference type="PANTHER" id="PTHR23276:SF2">
    <property type="entry name" value="PROTEIN PRRC1"/>
    <property type="match status" value="1"/>
</dbReference>
<evidence type="ECO:0000256" key="1">
    <source>
        <dbReference type="ARBA" id="ARBA00004555"/>
    </source>
</evidence>
<evidence type="ECO:0000259" key="5">
    <source>
        <dbReference type="Pfam" id="PF01931"/>
    </source>
</evidence>
<dbReference type="Gene3D" id="3.90.950.10">
    <property type="match status" value="1"/>
</dbReference>
<organism evidence="6 7">
    <name type="scientific">Biomphalaria glabrata</name>
    <name type="common">Bloodfluke planorb</name>
    <name type="synonym">Freshwater snail</name>
    <dbReference type="NCBI Taxonomy" id="6526"/>
    <lineage>
        <taxon>Eukaryota</taxon>
        <taxon>Metazoa</taxon>
        <taxon>Spiralia</taxon>
        <taxon>Lophotrochozoa</taxon>
        <taxon>Mollusca</taxon>
        <taxon>Gastropoda</taxon>
        <taxon>Heterobranchia</taxon>
        <taxon>Euthyneura</taxon>
        <taxon>Panpulmonata</taxon>
        <taxon>Hygrophila</taxon>
        <taxon>Lymnaeoidea</taxon>
        <taxon>Planorbidae</taxon>
        <taxon>Biomphalaria</taxon>
    </lineage>
</organism>
<comment type="similarity">
    <text evidence="2">Belongs to the PRRC1 family.</text>
</comment>
<dbReference type="InterPro" id="IPR026534">
    <property type="entry name" value="PRRC1"/>
</dbReference>
<accession>A0A9W2ZUA2</accession>